<dbReference type="PANTHER" id="PTHR12298:SF4">
    <property type="entry name" value="PROGRAMMED CELL DEATH PROTEIN 2"/>
    <property type="match status" value="1"/>
</dbReference>
<organism evidence="6 7">
    <name type="scientific">Larinioides sclopetarius</name>
    <dbReference type="NCBI Taxonomy" id="280406"/>
    <lineage>
        <taxon>Eukaryota</taxon>
        <taxon>Metazoa</taxon>
        <taxon>Ecdysozoa</taxon>
        <taxon>Arthropoda</taxon>
        <taxon>Chelicerata</taxon>
        <taxon>Arachnida</taxon>
        <taxon>Araneae</taxon>
        <taxon>Araneomorphae</taxon>
        <taxon>Entelegynae</taxon>
        <taxon>Araneoidea</taxon>
        <taxon>Araneidae</taxon>
        <taxon>Larinioides</taxon>
    </lineage>
</organism>
<keyword evidence="3" id="KW-0862">Zinc</keyword>
<dbReference type="PROSITE" id="PS50865">
    <property type="entry name" value="ZF_MYND_2"/>
    <property type="match status" value="1"/>
</dbReference>
<comment type="caution">
    <text evidence="6">The sequence shown here is derived from an EMBL/GenBank/DDBJ whole genome shotgun (WGS) entry which is preliminary data.</text>
</comment>
<evidence type="ECO:0000256" key="3">
    <source>
        <dbReference type="ARBA" id="ARBA00022833"/>
    </source>
</evidence>
<dbReference type="Proteomes" id="UP001497382">
    <property type="component" value="Unassembled WGS sequence"/>
</dbReference>
<keyword evidence="7" id="KW-1185">Reference proteome</keyword>
<dbReference type="SUPFAM" id="SSF144232">
    <property type="entry name" value="HIT/MYND zinc finger-like"/>
    <property type="match status" value="1"/>
</dbReference>
<dbReference type="GO" id="GO:0005737">
    <property type="term" value="C:cytoplasm"/>
    <property type="evidence" value="ECO:0007669"/>
    <property type="project" value="InterPro"/>
</dbReference>
<dbReference type="Pfam" id="PF04194">
    <property type="entry name" value="PDCD2_C"/>
    <property type="match status" value="1"/>
</dbReference>
<proteinExistence type="predicted"/>
<gene>
    <name evidence="6" type="ORF">LARSCL_LOCUS10969</name>
</gene>
<dbReference type="GO" id="GO:0005634">
    <property type="term" value="C:nucleus"/>
    <property type="evidence" value="ECO:0007669"/>
    <property type="project" value="TreeGrafter"/>
</dbReference>
<evidence type="ECO:0000259" key="5">
    <source>
        <dbReference type="PROSITE" id="PS50865"/>
    </source>
</evidence>
<dbReference type="InterPro" id="IPR007320">
    <property type="entry name" value="PDCD2_C"/>
</dbReference>
<accession>A0AAV2AD21</accession>
<reference evidence="6 7" key="1">
    <citation type="submission" date="2024-04" db="EMBL/GenBank/DDBJ databases">
        <authorList>
            <person name="Rising A."/>
            <person name="Reimegard J."/>
            <person name="Sonavane S."/>
            <person name="Akerstrom W."/>
            <person name="Nylinder S."/>
            <person name="Hedman E."/>
            <person name="Kallberg Y."/>
        </authorList>
    </citation>
    <scope>NUCLEOTIDE SEQUENCE [LARGE SCALE GENOMIC DNA]</scope>
</reference>
<dbReference type="AlphaFoldDB" id="A0AAV2AD21"/>
<name>A0AAV2AD21_9ARAC</name>
<evidence type="ECO:0000256" key="4">
    <source>
        <dbReference type="PROSITE-ProRule" id="PRU00134"/>
    </source>
</evidence>
<protein>
    <recommendedName>
        <fullName evidence="5">MYND-type domain-containing protein</fullName>
    </recommendedName>
</protein>
<feature type="domain" description="MYND-type" evidence="5">
    <location>
        <begin position="133"/>
        <end position="170"/>
    </location>
</feature>
<dbReference type="GO" id="GO:0008270">
    <property type="term" value="F:zinc ion binding"/>
    <property type="evidence" value="ECO:0007669"/>
    <property type="project" value="UniProtKB-KW"/>
</dbReference>
<keyword evidence="1" id="KW-0479">Metal-binding</keyword>
<dbReference type="EMBL" id="CAXIEN010000132">
    <property type="protein sequence ID" value="CAL1280443.1"/>
    <property type="molecule type" value="Genomic_DNA"/>
</dbReference>
<sequence>MAKAAVGVELGFVKQSAPWKLRSKFFPSKVGGWPAWLRLNNLPDKSIIICKGCDKPLLFLLQVYSPVKEIKSALHRTIFLFLCSNRKCKRFNQNFVAFRNQLPRQNEFYSYKEPKYIEKTSSDPSAEDYQPLCCVCGCAASIKCTQCSQTDYCSEDHRDCDWKWNHQRVCGKNCTEARAKQKGTTNQFLLPEYELRTETEKLPSTRPEKSDDEKMKEYREFMQSAKAPKEMQDMPLDDLDTVMNINDKVFNKFQKRIKLKPKQVLRYNRGGTPLWVSAEHVPSPKDIPDCECGAKRVFEFQVMPQLLNYLSLDSVDDSIDWGTLAVYTCSQSCEKGVEGYVKEFVWKQDFSD</sequence>
<dbReference type="InterPro" id="IPR002893">
    <property type="entry name" value="Znf_MYND"/>
</dbReference>
<dbReference type="PROSITE" id="PS01360">
    <property type="entry name" value="ZF_MYND_1"/>
    <property type="match status" value="1"/>
</dbReference>
<dbReference type="PANTHER" id="PTHR12298">
    <property type="entry name" value="PCDC2 PROGRAMMED CELL DEATH PROTEIN 2 -RELATED"/>
    <property type="match status" value="1"/>
</dbReference>
<evidence type="ECO:0000313" key="7">
    <source>
        <dbReference type="Proteomes" id="UP001497382"/>
    </source>
</evidence>
<evidence type="ECO:0000313" key="6">
    <source>
        <dbReference type="EMBL" id="CAL1280443.1"/>
    </source>
</evidence>
<evidence type="ECO:0000256" key="1">
    <source>
        <dbReference type="ARBA" id="ARBA00022723"/>
    </source>
</evidence>
<evidence type="ECO:0000256" key="2">
    <source>
        <dbReference type="ARBA" id="ARBA00022771"/>
    </source>
</evidence>
<keyword evidence="2 4" id="KW-0863">Zinc-finger</keyword>